<name>A0A6A4LZF5_9ERIC</name>
<evidence type="ECO:0000313" key="3">
    <source>
        <dbReference type="EMBL" id="KAE9461474.1"/>
    </source>
</evidence>
<evidence type="ECO:0000313" key="4">
    <source>
        <dbReference type="Proteomes" id="UP000428333"/>
    </source>
</evidence>
<dbReference type="Pfam" id="PF13837">
    <property type="entry name" value="Myb_DNA-bind_4"/>
    <property type="match status" value="1"/>
</dbReference>
<dbReference type="PANTHER" id="PTHR33492:SF12">
    <property type="entry name" value="HOMEODOMAIN-LIKE SUPERFAMILY PROTEIN-RELATED"/>
    <property type="match status" value="1"/>
</dbReference>
<dbReference type="Gene3D" id="1.10.10.60">
    <property type="entry name" value="Homeodomain-like"/>
    <property type="match status" value="1"/>
</dbReference>
<feature type="region of interest" description="Disordered" evidence="1">
    <location>
        <begin position="113"/>
        <end position="133"/>
    </location>
</feature>
<organism evidence="3 4">
    <name type="scientific">Rhododendron williamsianum</name>
    <dbReference type="NCBI Taxonomy" id="262921"/>
    <lineage>
        <taxon>Eukaryota</taxon>
        <taxon>Viridiplantae</taxon>
        <taxon>Streptophyta</taxon>
        <taxon>Embryophyta</taxon>
        <taxon>Tracheophyta</taxon>
        <taxon>Spermatophyta</taxon>
        <taxon>Magnoliopsida</taxon>
        <taxon>eudicotyledons</taxon>
        <taxon>Gunneridae</taxon>
        <taxon>Pentapetalae</taxon>
        <taxon>asterids</taxon>
        <taxon>Ericales</taxon>
        <taxon>Ericaceae</taxon>
        <taxon>Ericoideae</taxon>
        <taxon>Rhodoreae</taxon>
        <taxon>Rhododendron</taxon>
    </lineage>
</organism>
<dbReference type="InterPro" id="IPR001005">
    <property type="entry name" value="SANT/Myb"/>
</dbReference>
<protein>
    <recommendedName>
        <fullName evidence="2">Myb-like domain-containing protein</fullName>
    </recommendedName>
</protein>
<dbReference type="AlphaFoldDB" id="A0A6A4LZF5"/>
<proteinExistence type="predicted"/>
<gene>
    <name evidence="3" type="ORF">C3L33_06599</name>
</gene>
<dbReference type="PANTHER" id="PTHR33492">
    <property type="entry name" value="OSJNBA0043A12.37 PROTEIN-RELATED"/>
    <property type="match status" value="1"/>
</dbReference>
<dbReference type="Proteomes" id="UP000428333">
    <property type="component" value="Linkage Group LG04"/>
</dbReference>
<dbReference type="OrthoDB" id="1843873at2759"/>
<feature type="domain" description="Myb-like" evidence="2">
    <location>
        <begin position="11"/>
        <end position="99"/>
    </location>
</feature>
<sequence>MANQEGNSVVLRDYRKGNWTIQETMVLIKAKKMDDERRMKRIGEITTTATTSTTNIEGGKNMIINKPAELRWKWVEDYCWRNGCLRSQNQCNDKWDNLMRDFKKVRDYERKLREVGDQGGSSSTTSANDHSYWKIDKHERKERNLPSNMFAEIFQALVEVVERREGLRVVASGGAGGSSVVEIRSSSSNDVVVQQQQQPPSILLQYPISAPLAVLPIPPPLPLLPPPPPASAAQPPHGIPQSQQPLPTVDVCDSSDSDTSEHSDSAAKRRRKGGEGTSGGGVGGGSTSNISNEVLIGSAISKSASIIAEAIQACEEREEKRHRDLMSCKREGCRLRSLKLRSPGKALMALLMPLTSLPIPSLLWQIIHKTTKPLPVLIEKPTLIN</sequence>
<evidence type="ECO:0000256" key="1">
    <source>
        <dbReference type="SAM" id="MobiDB-lite"/>
    </source>
</evidence>
<reference evidence="3 4" key="1">
    <citation type="journal article" date="2019" name="Genome Biol. Evol.">
        <title>The Rhododendron genome and chromosomal organization provide insight into shared whole-genome duplications across the heath family (Ericaceae).</title>
        <authorList>
            <person name="Soza V.L."/>
            <person name="Lindsley D."/>
            <person name="Waalkes A."/>
            <person name="Ramage E."/>
            <person name="Patwardhan R.P."/>
            <person name="Burton J.N."/>
            <person name="Adey A."/>
            <person name="Kumar A."/>
            <person name="Qiu R."/>
            <person name="Shendure J."/>
            <person name="Hall B."/>
        </authorList>
    </citation>
    <scope>NUCLEOTIDE SEQUENCE [LARGE SCALE GENOMIC DNA]</scope>
    <source>
        <strain evidence="3">RSF 1966-606</strain>
    </source>
</reference>
<feature type="non-terminal residue" evidence="3">
    <location>
        <position position="1"/>
    </location>
</feature>
<keyword evidence="4" id="KW-1185">Reference proteome</keyword>
<feature type="region of interest" description="Disordered" evidence="1">
    <location>
        <begin position="225"/>
        <end position="288"/>
    </location>
</feature>
<comment type="caution">
    <text evidence="3">The sequence shown here is derived from an EMBL/GenBank/DDBJ whole genome shotgun (WGS) entry which is preliminary data.</text>
</comment>
<dbReference type="InterPro" id="IPR044822">
    <property type="entry name" value="Myb_DNA-bind_4"/>
</dbReference>
<dbReference type="PROSITE" id="PS50090">
    <property type="entry name" value="MYB_LIKE"/>
    <property type="match status" value="1"/>
</dbReference>
<accession>A0A6A4LZF5</accession>
<evidence type="ECO:0000259" key="2">
    <source>
        <dbReference type="PROSITE" id="PS50090"/>
    </source>
</evidence>
<feature type="compositionally biased region" description="Gly residues" evidence="1">
    <location>
        <begin position="275"/>
        <end position="286"/>
    </location>
</feature>
<dbReference type="EMBL" id="QEFC01000971">
    <property type="protein sequence ID" value="KAE9461474.1"/>
    <property type="molecule type" value="Genomic_DNA"/>
</dbReference>
<feature type="compositionally biased region" description="Polar residues" evidence="1">
    <location>
        <begin position="120"/>
        <end position="129"/>
    </location>
</feature>